<accession>A0A2V2YEU3</accession>
<dbReference type="Gene3D" id="3.40.190.10">
    <property type="entry name" value="Periplasmic binding protein-like II"/>
    <property type="match status" value="1"/>
</dbReference>
<sequence length="107" mass="12022">MDKYNIDVTQIRTLEGLEPYLKTIKDNEPSDITPLAVPKGFKPYLPFDYLLGDEFPIGIKLDDKEGKVVNILESDELKSSLQTIAELLKFFSPCSVWIRASGANMSP</sequence>
<reference evidence="1 2" key="1">
    <citation type="submission" date="2018-05" db="EMBL/GenBank/DDBJ databases">
        <title>Genomic Encyclopedia of Type Strains, Phase III (KMG-III): the genomes of soil and plant-associated and newly described type strains.</title>
        <authorList>
            <person name="Whitman W."/>
        </authorList>
    </citation>
    <scope>NUCLEOTIDE SEQUENCE [LARGE SCALE GENOMIC DNA]</scope>
    <source>
        <strain evidence="1 2">CECT 5696</strain>
    </source>
</reference>
<dbReference type="RefSeq" id="WP_245946945.1">
    <property type="nucleotide sequence ID" value="NZ_CP054613.1"/>
</dbReference>
<dbReference type="AlphaFoldDB" id="A0A2V2YEU3"/>
<dbReference type="EMBL" id="QGTQ01000049">
    <property type="protein sequence ID" value="PWV89122.1"/>
    <property type="molecule type" value="Genomic_DNA"/>
</dbReference>
<keyword evidence="2" id="KW-1185">Reference proteome</keyword>
<protein>
    <submittedName>
        <fullName evidence="1">Uncharacterized protein</fullName>
    </submittedName>
</protein>
<name>A0A2V2YEU3_9BACL</name>
<evidence type="ECO:0000313" key="1">
    <source>
        <dbReference type="EMBL" id="PWV89122.1"/>
    </source>
</evidence>
<comment type="caution">
    <text evidence="1">The sequence shown here is derived from an EMBL/GenBank/DDBJ whole genome shotgun (WGS) entry which is preliminary data.</text>
</comment>
<organism evidence="1 2">
    <name type="scientific">Paenibacillus cellulosilyticus</name>
    <dbReference type="NCBI Taxonomy" id="375489"/>
    <lineage>
        <taxon>Bacteria</taxon>
        <taxon>Bacillati</taxon>
        <taxon>Bacillota</taxon>
        <taxon>Bacilli</taxon>
        <taxon>Bacillales</taxon>
        <taxon>Paenibacillaceae</taxon>
        <taxon>Paenibacillus</taxon>
    </lineage>
</organism>
<dbReference type="SUPFAM" id="SSF53850">
    <property type="entry name" value="Periplasmic binding protein-like II"/>
    <property type="match status" value="1"/>
</dbReference>
<gene>
    <name evidence="1" type="ORF">DFQ01_14918</name>
</gene>
<evidence type="ECO:0000313" key="2">
    <source>
        <dbReference type="Proteomes" id="UP000246635"/>
    </source>
</evidence>
<dbReference type="Proteomes" id="UP000246635">
    <property type="component" value="Unassembled WGS sequence"/>
</dbReference>
<proteinExistence type="predicted"/>